<dbReference type="EMBL" id="QASO01000014">
    <property type="protein sequence ID" value="PTU80540.1"/>
    <property type="molecule type" value="Genomic_DNA"/>
</dbReference>
<accession>A0A2T5PS25</accession>
<dbReference type="Proteomes" id="UP000244052">
    <property type="component" value="Unassembled WGS sequence"/>
</dbReference>
<proteinExistence type="predicted"/>
<organism evidence="1 2">
    <name type="scientific">Ectopseudomonas oleovorans</name>
    <name type="common">Pseudomonas oleovorans</name>
    <dbReference type="NCBI Taxonomy" id="301"/>
    <lineage>
        <taxon>Bacteria</taxon>
        <taxon>Pseudomonadati</taxon>
        <taxon>Pseudomonadota</taxon>
        <taxon>Gammaproteobacteria</taxon>
        <taxon>Pseudomonadales</taxon>
        <taxon>Pseudomonadaceae</taxon>
        <taxon>Ectopseudomonas</taxon>
    </lineage>
</organism>
<dbReference type="RefSeq" id="WP_108232908.1">
    <property type="nucleotide sequence ID" value="NZ_QASO01000014.1"/>
</dbReference>
<comment type="caution">
    <text evidence="1">The sequence shown here is derived from an EMBL/GenBank/DDBJ whole genome shotgun (WGS) entry which is preliminary data.</text>
</comment>
<dbReference type="AlphaFoldDB" id="A0A2T5PS25"/>
<name>A0A2T5PS25_ECTOL</name>
<reference evidence="1 2" key="1">
    <citation type="submission" date="2018-04" db="EMBL/GenBank/DDBJ databases">
        <title>Pseudomonas sp. nov., isolated from mangrove soil.</title>
        <authorList>
            <person name="Chen C."/>
        </authorList>
    </citation>
    <scope>NUCLEOTIDE SEQUENCE [LARGE SCALE GENOMIC DNA]</scope>
    <source>
        <strain evidence="1 2">JCM 14246</strain>
    </source>
</reference>
<protein>
    <submittedName>
        <fullName evidence="1">Uncharacterized protein</fullName>
    </submittedName>
</protein>
<evidence type="ECO:0000313" key="2">
    <source>
        <dbReference type="Proteomes" id="UP000244052"/>
    </source>
</evidence>
<gene>
    <name evidence="1" type="ORF">DBO86_02650</name>
</gene>
<keyword evidence="2" id="KW-1185">Reference proteome</keyword>
<evidence type="ECO:0000313" key="1">
    <source>
        <dbReference type="EMBL" id="PTU80540.1"/>
    </source>
</evidence>
<sequence>MDISELVGEWPRIMSLEKEGALTKKDVLEALRSGEPVPPKVALFLADILDGTYRFKSGKKPKGIFTKRVAWILFEHLKKELEAGDLSGICEPEERRCIEGDLAAGETPYSIALRVTAKTYDISTRQLEAYISDCRRIGGVMLR</sequence>